<dbReference type="Pfam" id="PF22803">
    <property type="entry name" value="GBD_Y3"/>
    <property type="match status" value="1"/>
</dbReference>
<keyword evidence="3" id="KW-1185">Reference proteome</keyword>
<feature type="domain" description="Glycan binding protein Y3-like" evidence="1">
    <location>
        <begin position="25"/>
        <end position="118"/>
    </location>
</feature>
<reference evidence="2" key="1">
    <citation type="submission" date="2020-11" db="EMBL/GenBank/DDBJ databases">
        <authorList>
            <consortium name="DOE Joint Genome Institute"/>
            <person name="Ahrendt S."/>
            <person name="Riley R."/>
            <person name="Andreopoulos W."/>
            <person name="Labutti K."/>
            <person name="Pangilinan J."/>
            <person name="Ruiz-Duenas F.J."/>
            <person name="Barrasa J.M."/>
            <person name="Sanchez-Garcia M."/>
            <person name="Camarero S."/>
            <person name="Miyauchi S."/>
            <person name="Serrano A."/>
            <person name="Linde D."/>
            <person name="Babiker R."/>
            <person name="Drula E."/>
            <person name="Ayuso-Fernandez I."/>
            <person name="Pacheco R."/>
            <person name="Padilla G."/>
            <person name="Ferreira P."/>
            <person name="Barriuso J."/>
            <person name="Kellner H."/>
            <person name="Castanera R."/>
            <person name="Alfaro M."/>
            <person name="Ramirez L."/>
            <person name="Pisabarro A.G."/>
            <person name="Kuo A."/>
            <person name="Tritt A."/>
            <person name="Lipzen A."/>
            <person name="He G."/>
            <person name="Yan M."/>
            <person name="Ng V."/>
            <person name="Cullen D."/>
            <person name="Martin F."/>
            <person name="Rosso M.-N."/>
            <person name="Henrissat B."/>
            <person name="Hibbett D."/>
            <person name="Martinez A.T."/>
            <person name="Grigoriev I.V."/>
        </authorList>
    </citation>
    <scope>NUCLEOTIDE SEQUENCE</scope>
    <source>
        <strain evidence="2">AH 40177</strain>
    </source>
</reference>
<comment type="caution">
    <text evidence="2">The sequence shown here is derived from an EMBL/GenBank/DDBJ whole genome shotgun (WGS) entry which is preliminary data.</text>
</comment>
<proteinExistence type="predicted"/>
<evidence type="ECO:0000313" key="2">
    <source>
        <dbReference type="EMBL" id="KAF9046972.1"/>
    </source>
</evidence>
<sequence>MSFALTAPVLGQTFSCLTTGVAPGDCSQFIHQFCGSATDLVTLIAEEDNISRCFNTPGEGFKCDFTAWNQFSSNPEVPNDTFCLETLTAITQTCPMGGQGTVSGSFFSFQLIPNEGSCSFNGN</sequence>
<dbReference type="EMBL" id="JADNRY010000505">
    <property type="protein sequence ID" value="KAF9046972.1"/>
    <property type="molecule type" value="Genomic_DNA"/>
</dbReference>
<evidence type="ECO:0000259" key="1">
    <source>
        <dbReference type="Pfam" id="PF22803"/>
    </source>
</evidence>
<evidence type="ECO:0000313" key="3">
    <source>
        <dbReference type="Proteomes" id="UP000772434"/>
    </source>
</evidence>
<accession>A0A9P5TXQ5</accession>
<name>A0A9P5TXQ5_9AGAR</name>
<organism evidence="2 3">
    <name type="scientific">Rhodocollybia butyracea</name>
    <dbReference type="NCBI Taxonomy" id="206335"/>
    <lineage>
        <taxon>Eukaryota</taxon>
        <taxon>Fungi</taxon>
        <taxon>Dikarya</taxon>
        <taxon>Basidiomycota</taxon>
        <taxon>Agaricomycotina</taxon>
        <taxon>Agaricomycetes</taxon>
        <taxon>Agaricomycetidae</taxon>
        <taxon>Agaricales</taxon>
        <taxon>Marasmiineae</taxon>
        <taxon>Omphalotaceae</taxon>
        <taxon>Rhodocollybia</taxon>
    </lineage>
</organism>
<dbReference type="OrthoDB" id="2925523at2759"/>
<dbReference type="AlphaFoldDB" id="A0A9P5TXQ5"/>
<gene>
    <name evidence="2" type="ORF">BDP27DRAFT_1434524</name>
</gene>
<dbReference type="InterPro" id="IPR054443">
    <property type="entry name" value="Y3-like_dom"/>
</dbReference>
<dbReference type="Proteomes" id="UP000772434">
    <property type="component" value="Unassembled WGS sequence"/>
</dbReference>
<protein>
    <recommendedName>
        <fullName evidence="1">Glycan binding protein Y3-like domain-containing protein</fullName>
    </recommendedName>
</protein>